<dbReference type="PANTHER" id="PTHR38600">
    <property type="entry name" value="TRANSCRIPTIONAL REGULATORY PROTEIN"/>
    <property type="match status" value="1"/>
</dbReference>
<dbReference type="CDD" id="cd00090">
    <property type="entry name" value="HTH_ARSR"/>
    <property type="match status" value="1"/>
</dbReference>
<dbReference type="InterPro" id="IPR036388">
    <property type="entry name" value="WH-like_DNA-bd_sf"/>
</dbReference>
<dbReference type="Proteomes" id="UP000886384">
    <property type="component" value="Unassembled WGS sequence"/>
</dbReference>
<comment type="caution">
    <text evidence="2">The sequence shown here is derived from an EMBL/GenBank/DDBJ whole genome shotgun (WGS) entry which is preliminary data.</text>
</comment>
<dbReference type="EMBL" id="DRHY01000003">
    <property type="protein sequence ID" value="HEC72759.1"/>
    <property type="molecule type" value="Genomic_DNA"/>
</dbReference>
<dbReference type="SUPFAM" id="SSF46785">
    <property type="entry name" value="Winged helix' DNA-binding domain"/>
    <property type="match status" value="1"/>
</dbReference>
<dbReference type="PANTHER" id="PTHR38600:SF2">
    <property type="entry name" value="SLL0088 PROTEIN"/>
    <property type="match status" value="1"/>
</dbReference>
<gene>
    <name evidence="2" type="ORF">ENI26_00110</name>
</gene>
<name>A0A7C1VVI4_9GAMM</name>
<dbReference type="Gene3D" id="1.10.10.10">
    <property type="entry name" value="Winged helix-like DNA-binding domain superfamily/Winged helix DNA-binding domain"/>
    <property type="match status" value="1"/>
</dbReference>
<evidence type="ECO:0000259" key="1">
    <source>
        <dbReference type="PROSITE" id="PS50987"/>
    </source>
</evidence>
<dbReference type="Pfam" id="PF12840">
    <property type="entry name" value="HTH_20"/>
    <property type="match status" value="1"/>
</dbReference>
<dbReference type="SMART" id="SM00418">
    <property type="entry name" value="HTH_ARSR"/>
    <property type="match status" value="1"/>
</dbReference>
<organism evidence="2">
    <name type="scientific">Methylophaga aminisulfidivorans</name>
    <dbReference type="NCBI Taxonomy" id="230105"/>
    <lineage>
        <taxon>Bacteria</taxon>
        <taxon>Pseudomonadati</taxon>
        <taxon>Pseudomonadota</taxon>
        <taxon>Gammaproteobacteria</taxon>
        <taxon>Thiotrichales</taxon>
        <taxon>Piscirickettsiaceae</taxon>
        <taxon>Methylophaga</taxon>
    </lineage>
</organism>
<dbReference type="PROSITE" id="PS50987">
    <property type="entry name" value="HTH_ARSR_2"/>
    <property type="match status" value="1"/>
</dbReference>
<proteinExistence type="predicted"/>
<dbReference type="GO" id="GO:0003700">
    <property type="term" value="F:DNA-binding transcription factor activity"/>
    <property type="evidence" value="ECO:0007669"/>
    <property type="project" value="InterPro"/>
</dbReference>
<dbReference type="InterPro" id="IPR036390">
    <property type="entry name" value="WH_DNA-bd_sf"/>
</dbReference>
<protein>
    <submittedName>
        <fullName evidence="2">Transcriptional regulator</fullName>
    </submittedName>
</protein>
<dbReference type="InterPro" id="IPR011991">
    <property type="entry name" value="ArsR-like_HTH"/>
</dbReference>
<accession>A0A7C1VVI4</accession>
<dbReference type="InterPro" id="IPR001845">
    <property type="entry name" value="HTH_ArsR_DNA-bd_dom"/>
</dbReference>
<dbReference type="NCBIfam" id="NF033788">
    <property type="entry name" value="HTH_metalloreg"/>
    <property type="match status" value="1"/>
</dbReference>
<dbReference type="AlphaFoldDB" id="A0A7C1VVI4"/>
<sequence>MLNHMVEYNSDKLDAVFYALSDPTRRAMLITLADRKTCTVSELAEPFDMSFAAASKHVKVLEKASLLTRKVDGRKHFCTFSADRLDEAKNWMDFYKKYWSERLDALEALLQHGENNG</sequence>
<reference evidence="2" key="1">
    <citation type="journal article" date="2020" name="mSystems">
        <title>Genome- and Community-Level Interaction Insights into Carbon Utilization and Element Cycling Functions of Hydrothermarchaeota in Hydrothermal Sediment.</title>
        <authorList>
            <person name="Zhou Z."/>
            <person name="Liu Y."/>
            <person name="Xu W."/>
            <person name="Pan J."/>
            <person name="Luo Z.H."/>
            <person name="Li M."/>
        </authorList>
    </citation>
    <scope>NUCLEOTIDE SEQUENCE [LARGE SCALE GENOMIC DNA]</scope>
    <source>
        <strain evidence="2">HyVt-380</strain>
    </source>
</reference>
<evidence type="ECO:0000313" key="2">
    <source>
        <dbReference type="EMBL" id="HEC72759.1"/>
    </source>
</evidence>
<feature type="domain" description="HTH arsR-type" evidence="1">
    <location>
        <begin position="5"/>
        <end position="100"/>
    </location>
</feature>